<dbReference type="InParanoid" id="B0DSE3"/>
<feature type="region of interest" description="Disordered" evidence="1">
    <location>
        <begin position="1"/>
        <end position="108"/>
    </location>
</feature>
<accession>B0DSE3</accession>
<organism evidence="3">
    <name type="scientific">Laccaria bicolor (strain S238N-H82 / ATCC MYA-4686)</name>
    <name type="common">Bicoloured deceiver</name>
    <name type="synonym">Laccaria laccata var. bicolor</name>
    <dbReference type="NCBI Taxonomy" id="486041"/>
    <lineage>
        <taxon>Eukaryota</taxon>
        <taxon>Fungi</taxon>
        <taxon>Dikarya</taxon>
        <taxon>Basidiomycota</taxon>
        <taxon>Agaricomycotina</taxon>
        <taxon>Agaricomycetes</taxon>
        <taxon>Agaricomycetidae</taxon>
        <taxon>Agaricales</taxon>
        <taxon>Agaricineae</taxon>
        <taxon>Hydnangiaceae</taxon>
        <taxon>Laccaria</taxon>
    </lineage>
</organism>
<sequence length="256" mass="27812">MAPAKKILSCETQLAEGDKPSDVVAETTSKNPEESQEGGDKNDAASKPSHKRTFSKTDDPDQPVAEGSSAPPSSKKAKSDVPDTLSAPNSENELESSSRDLDEEDLVTLTPDGPNVFYGYTDALFDLFETGGNNDGFWPKSKIMHAYGALAETDDIERMPCLSLSCDPKDLEPPQAKALKSDFEADDGWWYEVTLTRHLPAEAPKKLRVDVECGFYDVQGGVYGKSIGEWWISDISAAKGESEEAMTAMIDHVLQG</sequence>
<dbReference type="RefSeq" id="XP_001886824.1">
    <property type="nucleotide sequence ID" value="XM_001886789.1"/>
</dbReference>
<protein>
    <submittedName>
        <fullName evidence="2">Predicted protein</fullName>
    </submittedName>
</protein>
<proteinExistence type="predicted"/>
<evidence type="ECO:0000313" key="2">
    <source>
        <dbReference type="EMBL" id="EDR02461.1"/>
    </source>
</evidence>
<reference evidence="2 3" key="1">
    <citation type="journal article" date="2008" name="Nature">
        <title>The genome of Laccaria bicolor provides insights into mycorrhizal symbiosis.</title>
        <authorList>
            <person name="Martin F."/>
            <person name="Aerts A."/>
            <person name="Ahren D."/>
            <person name="Brun A."/>
            <person name="Danchin E.G.J."/>
            <person name="Duchaussoy F."/>
            <person name="Gibon J."/>
            <person name="Kohler A."/>
            <person name="Lindquist E."/>
            <person name="Pereda V."/>
            <person name="Salamov A."/>
            <person name="Shapiro H.J."/>
            <person name="Wuyts J."/>
            <person name="Blaudez D."/>
            <person name="Buee M."/>
            <person name="Brokstein P."/>
            <person name="Canbaeck B."/>
            <person name="Cohen D."/>
            <person name="Courty P.E."/>
            <person name="Coutinho P.M."/>
            <person name="Delaruelle C."/>
            <person name="Detter J.C."/>
            <person name="Deveau A."/>
            <person name="DiFazio S."/>
            <person name="Duplessis S."/>
            <person name="Fraissinet-Tachet L."/>
            <person name="Lucic E."/>
            <person name="Frey-Klett P."/>
            <person name="Fourrey C."/>
            <person name="Feussner I."/>
            <person name="Gay G."/>
            <person name="Grimwood J."/>
            <person name="Hoegger P.J."/>
            <person name="Jain P."/>
            <person name="Kilaru S."/>
            <person name="Labbe J."/>
            <person name="Lin Y.C."/>
            <person name="Legue V."/>
            <person name="Le Tacon F."/>
            <person name="Marmeisse R."/>
            <person name="Melayah D."/>
            <person name="Montanini B."/>
            <person name="Muratet M."/>
            <person name="Nehls U."/>
            <person name="Niculita-Hirzel H."/>
            <person name="Oudot-Le Secq M.P."/>
            <person name="Peter M."/>
            <person name="Quesneville H."/>
            <person name="Rajashekar B."/>
            <person name="Reich M."/>
            <person name="Rouhier N."/>
            <person name="Schmutz J."/>
            <person name="Yin T."/>
            <person name="Chalot M."/>
            <person name="Henrissat B."/>
            <person name="Kuees U."/>
            <person name="Lucas S."/>
            <person name="Van de Peer Y."/>
            <person name="Podila G.K."/>
            <person name="Polle A."/>
            <person name="Pukkila P.J."/>
            <person name="Richardson P.M."/>
            <person name="Rouze P."/>
            <person name="Sanders I.R."/>
            <person name="Stajich J.E."/>
            <person name="Tunlid A."/>
            <person name="Tuskan G."/>
            <person name="Grigoriev I.V."/>
        </authorList>
    </citation>
    <scope>NUCLEOTIDE SEQUENCE [LARGE SCALE GENOMIC DNA]</scope>
    <source>
        <strain evidence="3">S238N-H82 / ATCC MYA-4686</strain>
    </source>
</reference>
<dbReference type="GeneID" id="6082482"/>
<dbReference type="Proteomes" id="UP000001194">
    <property type="component" value="Unassembled WGS sequence"/>
</dbReference>
<evidence type="ECO:0000313" key="3">
    <source>
        <dbReference type="Proteomes" id="UP000001194"/>
    </source>
</evidence>
<dbReference type="AlphaFoldDB" id="B0DSE3"/>
<name>B0DSE3_LACBS</name>
<gene>
    <name evidence="2" type="ORF">LACBIDRAFT_295421</name>
</gene>
<keyword evidence="3" id="KW-1185">Reference proteome</keyword>
<dbReference type="OrthoDB" id="3094232at2759"/>
<evidence type="ECO:0000256" key="1">
    <source>
        <dbReference type="SAM" id="MobiDB-lite"/>
    </source>
</evidence>
<dbReference type="KEGG" id="lbc:LACBIDRAFT_295421"/>
<dbReference type="HOGENOM" id="CLU_1069851_0_0_1"/>
<dbReference type="EMBL" id="DS547130">
    <property type="protein sequence ID" value="EDR02461.1"/>
    <property type="molecule type" value="Genomic_DNA"/>
</dbReference>